<gene>
    <name evidence="4" type="ORF">GNE07_26870</name>
</gene>
<dbReference type="Pfam" id="PF03747">
    <property type="entry name" value="ADP_ribosyl_GH"/>
    <property type="match status" value="1"/>
</dbReference>
<feature type="binding site" evidence="3">
    <location>
        <position position="268"/>
    </location>
    <ligand>
        <name>Mg(2+)</name>
        <dbReference type="ChEBI" id="CHEBI:18420"/>
        <label>1</label>
    </ligand>
</feature>
<evidence type="ECO:0000256" key="1">
    <source>
        <dbReference type="ARBA" id="ARBA00010702"/>
    </source>
</evidence>
<dbReference type="PANTHER" id="PTHR16222">
    <property type="entry name" value="ADP-RIBOSYLGLYCOHYDROLASE"/>
    <property type="match status" value="1"/>
</dbReference>
<dbReference type="AlphaFoldDB" id="A0AAW9WPV5"/>
<evidence type="ECO:0000313" key="5">
    <source>
        <dbReference type="Proteomes" id="UP000434223"/>
    </source>
</evidence>
<dbReference type="EMBL" id="WNME01000030">
    <property type="protein sequence ID" value="MUB66646.1"/>
    <property type="molecule type" value="Genomic_DNA"/>
</dbReference>
<dbReference type="RefSeq" id="WP_055652007.1">
    <property type="nucleotide sequence ID" value="NZ_CZAZ01000042.1"/>
</dbReference>
<keyword evidence="3" id="KW-0479">Metal-binding</keyword>
<feature type="binding site" evidence="3">
    <location>
        <position position="51"/>
    </location>
    <ligand>
        <name>Mg(2+)</name>
        <dbReference type="ChEBI" id="CHEBI:18420"/>
        <label>1</label>
    </ligand>
</feature>
<dbReference type="GO" id="GO:0016787">
    <property type="term" value="F:hydrolase activity"/>
    <property type="evidence" value="ECO:0007669"/>
    <property type="project" value="UniProtKB-KW"/>
</dbReference>
<keyword evidence="2" id="KW-0378">Hydrolase</keyword>
<proteinExistence type="inferred from homology"/>
<reference evidence="4 5" key="1">
    <citation type="submission" date="2019-09" db="EMBL/GenBank/DDBJ databases">
        <title>Draft genome sequencing of Hungatella hathewayi 123Y-2.</title>
        <authorList>
            <person name="Lv Q."/>
            <person name="Li S."/>
        </authorList>
    </citation>
    <scope>NUCLEOTIDE SEQUENCE [LARGE SCALE GENOMIC DNA]</scope>
    <source>
        <strain evidence="4 5">123Y-2</strain>
    </source>
</reference>
<dbReference type="InterPro" id="IPR050792">
    <property type="entry name" value="ADP-ribosylglycohydrolase"/>
</dbReference>
<dbReference type="InterPro" id="IPR005502">
    <property type="entry name" value="Ribosyl_crysJ1"/>
</dbReference>
<keyword evidence="3" id="KW-0460">Magnesium</keyword>
<feature type="binding site" evidence="3">
    <location>
        <position position="53"/>
    </location>
    <ligand>
        <name>Mg(2+)</name>
        <dbReference type="ChEBI" id="CHEBI:18420"/>
        <label>1</label>
    </ligand>
</feature>
<name>A0AAW9WPV5_9FIRM</name>
<protein>
    <submittedName>
        <fullName evidence="4">ADP-ribosylglycohydrolase</fullName>
    </submittedName>
</protein>
<feature type="binding site" evidence="3">
    <location>
        <position position="270"/>
    </location>
    <ligand>
        <name>Mg(2+)</name>
        <dbReference type="ChEBI" id="CHEBI:18420"/>
        <label>1</label>
    </ligand>
</feature>
<organism evidence="4 5">
    <name type="scientific">Hungatella hathewayi</name>
    <dbReference type="NCBI Taxonomy" id="154046"/>
    <lineage>
        <taxon>Bacteria</taxon>
        <taxon>Bacillati</taxon>
        <taxon>Bacillota</taxon>
        <taxon>Clostridia</taxon>
        <taxon>Lachnospirales</taxon>
        <taxon>Lachnospiraceae</taxon>
        <taxon>Hungatella</taxon>
    </lineage>
</organism>
<dbReference type="InterPro" id="IPR036705">
    <property type="entry name" value="Ribosyl_crysJ1_sf"/>
</dbReference>
<feature type="binding site" evidence="3">
    <location>
        <position position="271"/>
    </location>
    <ligand>
        <name>Mg(2+)</name>
        <dbReference type="ChEBI" id="CHEBI:18420"/>
        <label>1</label>
    </ligand>
</feature>
<feature type="binding site" evidence="3">
    <location>
        <position position="52"/>
    </location>
    <ligand>
        <name>Mg(2+)</name>
        <dbReference type="ChEBI" id="CHEBI:18420"/>
        <label>1</label>
    </ligand>
</feature>
<evidence type="ECO:0000313" key="4">
    <source>
        <dbReference type="EMBL" id="MUB66646.1"/>
    </source>
</evidence>
<evidence type="ECO:0000256" key="3">
    <source>
        <dbReference type="PIRSR" id="PIRSR605502-1"/>
    </source>
</evidence>
<accession>A0AAW9WPV5</accession>
<comment type="caution">
    <text evidence="4">The sequence shown here is derived from an EMBL/GenBank/DDBJ whole genome shotgun (WGS) entry which is preliminary data.</text>
</comment>
<comment type="similarity">
    <text evidence="1">Belongs to the ADP-ribosylglycohydrolase family.</text>
</comment>
<evidence type="ECO:0000256" key="2">
    <source>
        <dbReference type="ARBA" id="ARBA00022801"/>
    </source>
</evidence>
<comment type="cofactor">
    <cofactor evidence="3">
        <name>Mg(2+)</name>
        <dbReference type="ChEBI" id="CHEBI:18420"/>
    </cofactor>
    <text evidence="3">Binds 2 magnesium ions per subunit.</text>
</comment>
<dbReference type="Gene3D" id="1.10.4080.10">
    <property type="entry name" value="ADP-ribosylation/Crystallin J1"/>
    <property type="match status" value="1"/>
</dbReference>
<sequence length="315" mass="35027">MKNLYDGIIGLAIGDALGVPLEFKTRSEIAKNPVISMQEYGSHNQPIGTWSDDTSLTLALLDSIIQCKTINHEDIMDKFSAWLLYGDYTASGEVFDVGNSTSRAIMNYGRGMSPLNCGGISEYENGNGSLMRILPVAYYLCYLREDEKKYQMEVVHNVSALTHRHPISLIGCGIYVKIAIKMISTSLTLNECIAAGIQEAFAYYESMGAEYISEYSRLKNLYAFMKLSNDEIRSSGFVVDTLEAAVWCLMNTNSYKSCVLKAVNLGYDTDTVGAIAGGLAGIYYGVDTIPAEWIQVIARRKYIKQLCDQFESYFQ</sequence>
<dbReference type="GO" id="GO:0046872">
    <property type="term" value="F:metal ion binding"/>
    <property type="evidence" value="ECO:0007669"/>
    <property type="project" value="UniProtKB-KW"/>
</dbReference>
<dbReference type="SUPFAM" id="SSF101478">
    <property type="entry name" value="ADP-ribosylglycohydrolase"/>
    <property type="match status" value="1"/>
</dbReference>
<dbReference type="PANTHER" id="PTHR16222:SF24">
    <property type="entry name" value="ADP-RIBOSYLHYDROLASE ARH3"/>
    <property type="match status" value="1"/>
</dbReference>
<dbReference type="Proteomes" id="UP000434223">
    <property type="component" value="Unassembled WGS sequence"/>
</dbReference>